<proteinExistence type="predicted"/>
<comment type="caution">
    <text evidence="1">The sequence shown here is derived from an EMBL/GenBank/DDBJ whole genome shotgun (WGS) entry which is preliminary data.</text>
</comment>
<reference evidence="1" key="1">
    <citation type="journal article" date="2015" name="Nature">
        <title>Complex archaea that bridge the gap between prokaryotes and eukaryotes.</title>
        <authorList>
            <person name="Spang A."/>
            <person name="Saw J.H."/>
            <person name="Jorgensen S.L."/>
            <person name="Zaremba-Niedzwiedzka K."/>
            <person name="Martijn J."/>
            <person name="Lind A.E."/>
            <person name="van Eijk R."/>
            <person name="Schleper C."/>
            <person name="Guy L."/>
            <person name="Ettema T.J."/>
        </authorList>
    </citation>
    <scope>NUCLEOTIDE SEQUENCE</scope>
</reference>
<dbReference type="EMBL" id="LAZR01015466">
    <property type="protein sequence ID" value="KKM12477.1"/>
    <property type="molecule type" value="Genomic_DNA"/>
</dbReference>
<dbReference type="AlphaFoldDB" id="A0A0F9I0G0"/>
<gene>
    <name evidence="1" type="ORF">LCGC14_1720170</name>
</gene>
<accession>A0A0F9I0G0</accession>
<sequence length="102" mass="11769">MPIIEEKELIKKLKKAKKILLIEPPYRRKYIPLGLAKIASFAKNNGSEVIFQRGYSLRNVDLICITSLFTYDSQKVHGVIDSIYKSFLGIGRKYLSAAYMRR</sequence>
<protein>
    <submittedName>
        <fullName evidence="1">Uncharacterized protein</fullName>
    </submittedName>
</protein>
<name>A0A0F9I0G0_9ZZZZ</name>
<evidence type="ECO:0000313" key="1">
    <source>
        <dbReference type="EMBL" id="KKM12477.1"/>
    </source>
</evidence>
<organism evidence="1">
    <name type="scientific">marine sediment metagenome</name>
    <dbReference type="NCBI Taxonomy" id="412755"/>
    <lineage>
        <taxon>unclassified sequences</taxon>
        <taxon>metagenomes</taxon>
        <taxon>ecological metagenomes</taxon>
    </lineage>
</organism>